<evidence type="ECO:0000313" key="1">
    <source>
        <dbReference type="EMBL" id="KAH0561851.1"/>
    </source>
</evidence>
<comment type="caution">
    <text evidence="1">The sequence shown here is derived from an EMBL/GenBank/DDBJ whole genome shotgun (WGS) entry which is preliminary data.</text>
</comment>
<evidence type="ECO:0000313" key="2">
    <source>
        <dbReference type="Proteomes" id="UP000826195"/>
    </source>
</evidence>
<dbReference type="Proteomes" id="UP000826195">
    <property type="component" value="Unassembled WGS sequence"/>
</dbReference>
<gene>
    <name evidence="1" type="ORF">KQX54_019810</name>
</gene>
<accession>A0AAV7J364</accession>
<organism evidence="1 2">
    <name type="scientific">Cotesia glomerata</name>
    <name type="common">Lepidopteran parasitic wasp</name>
    <name type="synonym">Apanteles glomeratus</name>
    <dbReference type="NCBI Taxonomy" id="32391"/>
    <lineage>
        <taxon>Eukaryota</taxon>
        <taxon>Metazoa</taxon>
        <taxon>Ecdysozoa</taxon>
        <taxon>Arthropoda</taxon>
        <taxon>Hexapoda</taxon>
        <taxon>Insecta</taxon>
        <taxon>Pterygota</taxon>
        <taxon>Neoptera</taxon>
        <taxon>Endopterygota</taxon>
        <taxon>Hymenoptera</taxon>
        <taxon>Apocrita</taxon>
        <taxon>Ichneumonoidea</taxon>
        <taxon>Braconidae</taxon>
        <taxon>Microgastrinae</taxon>
        <taxon>Cotesia</taxon>
    </lineage>
</organism>
<dbReference type="AlphaFoldDB" id="A0AAV7J364"/>
<proteinExistence type="predicted"/>
<keyword evidence="2" id="KW-1185">Reference proteome</keyword>
<dbReference type="EMBL" id="JAHXZJ010000374">
    <property type="protein sequence ID" value="KAH0561851.1"/>
    <property type="molecule type" value="Genomic_DNA"/>
</dbReference>
<name>A0AAV7J364_COTGL</name>
<reference evidence="1 2" key="1">
    <citation type="journal article" date="2021" name="J. Hered.">
        <title>A chromosome-level genome assembly of the parasitoid wasp, Cotesia glomerata (Hymenoptera: Braconidae).</title>
        <authorList>
            <person name="Pinto B.J."/>
            <person name="Weis J.J."/>
            <person name="Gamble T."/>
            <person name="Ode P.J."/>
            <person name="Paul R."/>
            <person name="Zaspel J.M."/>
        </authorList>
    </citation>
    <scope>NUCLEOTIDE SEQUENCE [LARGE SCALE GENOMIC DNA]</scope>
    <source>
        <strain evidence="1">CgM1</strain>
    </source>
</reference>
<sequence length="125" mass="13761">MIASVISSDKTNIYPPKTPSCIIGTVPEPTASNTRNIPAENVRNKEIKKSDTSECNSDWARASIGKLKALVFVIVSFLDDSRLKRLRVGSLFFSGLCSEDQTPDNNKGCYTYGECMLEIQVFSCS</sequence>
<protein>
    <submittedName>
        <fullName evidence="1">Uncharacterized protein</fullName>
    </submittedName>
</protein>